<comment type="caution">
    <text evidence="1">The sequence shown here is derived from an EMBL/GenBank/DDBJ whole genome shotgun (WGS) entry which is preliminary data.</text>
</comment>
<organism evidence="1 2">
    <name type="scientific">Saccharothrix lopnurensis</name>
    <dbReference type="NCBI Taxonomy" id="1670621"/>
    <lineage>
        <taxon>Bacteria</taxon>
        <taxon>Bacillati</taxon>
        <taxon>Actinomycetota</taxon>
        <taxon>Actinomycetes</taxon>
        <taxon>Pseudonocardiales</taxon>
        <taxon>Pseudonocardiaceae</taxon>
        <taxon>Saccharothrix</taxon>
    </lineage>
</organism>
<evidence type="ECO:0008006" key="3">
    <source>
        <dbReference type="Google" id="ProtNLM"/>
    </source>
</evidence>
<evidence type="ECO:0000313" key="1">
    <source>
        <dbReference type="EMBL" id="MFC6089071.1"/>
    </source>
</evidence>
<name>A0ABW1P0R3_9PSEU</name>
<sequence length="1114" mass="120851">MTTTRIWIRYQPVPVQVRLGYGTEMSRIESAVLRAVVEFWQGSASDVPLRGVGLSKLVEIFGLGERVTLHLLFDLWTREYITLDLYRNIAAPTQVALDAFSGGGVSGLAGAESKQEDSTVWLDPVSGHLTGRQGHRRATDPDLIVPSYVLFAANADEIRRGDLLRAVNERIAEQVAEERVKNKEGRRTGRQTKVQEVRMASTHQRTEGGSSMLFPVDVTVRRDPVNHEVRVVVAHDSRRTLAQCEKIGDLITEFIRRRPEHKFSRRLTGRIETRLVDPPSLERSIDSLANAAITAKSAPAGTRDTTHEQLVDAVKTIRAQIAAMVSTEAEVELVGSIRDYRSAVGQTIRAAERQVVLVAPAVRYAGLVDLSDDLKAAVQKGVQIILVWGRRSTDAIEAKAKNVIIEITNTATDAGFNASAVLVVGQPALINAGFVLADNHTAVVGGYNCLDRDHGSDTHQLGAVVRATEPGGCEVAYSLLRWTRRAMPDRLTASAVFFQERDFRVVDDDLPTPAEGLVWSDLPEPLPRDTGASDASVQAWAEAWEECAAEAARHVALRKLPSVTLVEDGAHHRTLWDGVREARRQLVVAGSRLTTTAVTDQLIVELTNRVAGGTRTDVVYQFLQRDADATRAALGRVRGANPGGFAVRQADSAAKALVTDDTVVIGSFDYVSHDGFFGGHPGRRPPAEVSVRVSGGDVAARAAELLGARVVRKPKKSTTTPHPRARRSHRLLVALEKCTSRSQRAEVVTEAVSGGRGTALLAALRATQVEDGILALVAAATLREGIDTADPDHRWWAGWLVDRLWEQERFVEAWVLRQALPDGGVPLALAAVAAAAGTTLVGAVVEANALECADGDNRVALIALIVSQLVAWPGGGTPLPGDVAHNLRGSLEVLDSLDPEGKWHELVEAVLAMGARVDEPGVAAVVRELVTEANRDASLAENWDRAEEALNALGSMSFGFEAGLKTQARLLHPEGIFGKLRTIIDARDLDPAAQWLSAPDLVDLPGFLDRTTAEVSVGQKNNVIHSGKRKQYLDRLTQVVTAVEDVVAFQPERHGHQGVFQVEAVRSLADAVVRLWPGLHIDLEKRTSPARHLIAHAMSSMAEIREWGARDQHG</sequence>
<accession>A0ABW1P0R3</accession>
<proteinExistence type="predicted"/>
<gene>
    <name evidence="1" type="ORF">ACFP3R_07295</name>
</gene>
<dbReference type="SUPFAM" id="SSF56024">
    <property type="entry name" value="Phospholipase D/nuclease"/>
    <property type="match status" value="1"/>
</dbReference>
<reference evidence="2" key="1">
    <citation type="journal article" date="2019" name="Int. J. Syst. Evol. Microbiol.">
        <title>The Global Catalogue of Microorganisms (GCM) 10K type strain sequencing project: providing services to taxonomists for standard genome sequencing and annotation.</title>
        <authorList>
            <consortium name="The Broad Institute Genomics Platform"/>
            <consortium name="The Broad Institute Genome Sequencing Center for Infectious Disease"/>
            <person name="Wu L."/>
            <person name="Ma J."/>
        </authorList>
    </citation>
    <scope>NUCLEOTIDE SEQUENCE [LARGE SCALE GENOMIC DNA]</scope>
    <source>
        <strain evidence="2">CGMCC 4.7246</strain>
    </source>
</reference>
<keyword evidence="2" id="KW-1185">Reference proteome</keyword>
<dbReference type="RefSeq" id="WP_380634014.1">
    <property type="nucleotide sequence ID" value="NZ_JBHSQO010000005.1"/>
</dbReference>
<protein>
    <recommendedName>
        <fullName evidence="3">Phospholipase D-like protein</fullName>
    </recommendedName>
</protein>
<evidence type="ECO:0000313" key="2">
    <source>
        <dbReference type="Proteomes" id="UP001596220"/>
    </source>
</evidence>
<dbReference type="EMBL" id="JBHSQO010000005">
    <property type="protein sequence ID" value="MFC6089071.1"/>
    <property type="molecule type" value="Genomic_DNA"/>
</dbReference>
<dbReference type="Proteomes" id="UP001596220">
    <property type="component" value="Unassembled WGS sequence"/>
</dbReference>